<protein>
    <submittedName>
        <fullName evidence="1">Uncharacterized protein</fullName>
    </submittedName>
</protein>
<dbReference type="AlphaFoldDB" id="A0A2I0I059"/>
<dbReference type="Proteomes" id="UP000233551">
    <property type="component" value="Unassembled WGS sequence"/>
</dbReference>
<evidence type="ECO:0000313" key="1">
    <source>
        <dbReference type="EMBL" id="PKI37223.1"/>
    </source>
</evidence>
<gene>
    <name evidence="1" type="ORF">CRG98_042375</name>
</gene>
<proteinExistence type="predicted"/>
<reference evidence="1 2" key="1">
    <citation type="submission" date="2017-11" db="EMBL/GenBank/DDBJ databases">
        <title>De-novo sequencing of pomegranate (Punica granatum L.) genome.</title>
        <authorList>
            <person name="Akparov Z."/>
            <person name="Amiraslanov A."/>
            <person name="Hajiyeva S."/>
            <person name="Abbasov M."/>
            <person name="Kaur K."/>
            <person name="Hamwieh A."/>
            <person name="Solovyev V."/>
            <person name="Salamov A."/>
            <person name="Braich B."/>
            <person name="Kosarev P."/>
            <person name="Mahmoud A."/>
            <person name="Hajiyev E."/>
            <person name="Babayeva S."/>
            <person name="Izzatullayeva V."/>
            <person name="Mammadov A."/>
            <person name="Mammadov A."/>
            <person name="Sharifova S."/>
            <person name="Ojaghi J."/>
            <person name="Eynullazada K."/>
            <person name="Bayramov B."/>
            <person name="Abdulazimova A."/>
            <person name="Shahmuradov I."/>
        </authorList>
    </citation>
    <scope>NUCLEOTIDE SEQUENCE [LARGE SCALE GENOMIC DNA]</scope>
    <source>
        <strain evidence="2">cv. AG2017</strain>
        <tissue evidence="1">Leaf</tissue>
    </source>
</reference>
<dbReference type="EMBL" id="PGOL01004509">
    <property type="protein sequence ID" value="PKI37223.1"/>
    <property type="molecule type" value="Genomic_DNA"/>
</dbReference>
<evidence type="ECO:0000313" key="2">
    <source>
        <dbReference type="Proteomes" id="UP000233551"/>
    </source>
</evidence>
<name>A0A2I0I059_PUNGR</name>
<comment type="caution">
    <text evidence="1">The sequence shown here is derived from an EMBL/GenBank/DDBJ whole genome shotgun (WGS) entry which is preliminary data.</text>
</comment>
<accession>A0A2I0I059</accession>
<keyword evidence="2" id="KW-1185">Reference proteome</keyword>
<sequence>MSQERWHACTAVLSTRIYICRGSVVTEPWCAPSSCDMIPLQTSTPVVMCLQEPTVVLQILFLALCLNFKPGGIEFYERELKTYHGAMRYGYS</sequence>
<organism evidence="1 2">
    <name type="scientific">Punica granatum</name>
    <name type="common">Pomegranate</name>
    <dbReference type="NCBI Taxonomy" id="22663"/>
    <lineage>
        <taxon>Eukaryota</taxon>
        <taxon>Viridiplantae</taxon>
        <taxon>Streptophyta</taxon>
        <taxon>Embryophyta</taxon>
        <taxon>Tracheophyta</taxon>
        <taxon>Spermatophyta</taxon>
        <taxon>Magnoliopsida</taxon>
        <taxon>eudicotyledons</taxon>
        <taxon>Gunneridae</taxon>
        <taxon>Pentapetalae</taxon>
        <taxon>rosids</taxon>
        <taxon>malvids</taxon>
        <taxon>Myrtales</taxon>
        <taxon>Lythraceae</taxon>
        <taxon>Punica</taxon>
    </lineage>
</organism>